<proteinExistence type="predicted"/>
<organism evidence="1 2">
    <name type="scientific">Dermacentor silvarum</name>
    <name type="common">Tick</name>
    <dbReference type="NCBI Taxonomy" id="543639"/>
    <lineage>
        <taxon>Eukaryota</taxon>
        <taxon>Metazoa</taxon>
        <taxon>Ecdysozoa</taxon>
        <taxon>Arthropoda</taxon>
        <taxon>Chelicerata</taxon>
        <taxon>Arachnida</taxon>
        <taxon>Acari</taxon>
        <taxon>Parasitiformes</taxon>
        <taxon>Ixodida</taxon>
        <taxon>Ixodoidea</taxon>
        <taxon>Ixodidae</taxon>
        <taxon>Rhipicephalinae</taxon>
        <taxon>Dermacentor</taxon>
    </lineage>
</organism>
<name>A0ACB8D277_DERSI</name>
<dbReference type="EMBL" id="CM023472">
    <property type="protein sequence ID" value="KAH7958461.1"/>
    <property type="molecule type" value="Genomic_DNA"/>
</dbReference>
<sequence>MATTAYGATSVRRHQRRSRLDCYPVPLRSLVPCWVGSLCVGTALGYSLPAGRSLHHARDQGAFDITHAQIFWFGLLMSLGGVFGCLGGALLTQFYGRRWSLVTSALGLLATWLCIGLAQDVYLFFVARFVNGFFTGFVSLVVPAHIAEMSHAAHRGSDAETEVEFEAITAIFPIYKTPPAHYMLAVIVMCVQQLSGVNCILLSATNLAPRQESMDSLVVLALIQLRLSLLQAFFVAGFSAGLGPVPWILAAELTPLRGSGMELGSVCATNWAAFFVSANFFSTSDTMQRLAITLWVYSALTVASGLIFLALLPETAQASIEDVLLIGQEVKHHHKDTRPHSDTTAPPSEAHEQAAASKRDVAPTANALQPPADAVAAPSGHPSKAASTERQRARHSVATGTPSVASRRSTASKASAASRRAPSAASLKQQQ</sequence>
<evidence type="ECO:0000313" key="1">
    <source>
        <dbReference type="EMBL" id="KAH7958461.1"/>
    </source>
</evidence>
<comment type="caution">
    <text evidence="1">The sequence shown here is derived from an EMBL/GenBank/DDBJ whole genome shotgun (WGS) entry which is preliminary data.</text>
</comment>
<accession>A0ACB8D277</accession>
<protein>
    <submittedName>
        <fullName evidence="1">Uncharacterized protein</fullName>
    </submittedName>
</protein>
<evidence type="ECO:0000313" key="2">
    <source>
        <dbReference type="Proteomes" id="UP000821865"/>
    </source>
</evidence>
<gene>
    <name evidence="1" type="ORF">HPB49_001966</name>
</gene>
<dbReference type="Proteomes" id="UP000821865">
    <property type="component" value="Chromosome 3"/>
</dbReference>
<reference evidence="1" key="1">
    <citation type="submission" date="2020-05" db="EMBL/GenBank/DDBJ databases">
        <title>Large-scale comparative analyses of tick genomes elucidate their genetic diversity and vector capacities.</title>
        <authorList>
            <person name="Jia N."/>
            <person name="Wang J."/>
            <person name="Shi W."/>
            <person name="Du L."/>
            <person name="Sun Y."/>
            <person name="Zhan W."/>
            <person name="Jiang J."/>
            <person name="Wang Q."/>
            <person name="Zhang B."/>
            <person name="Ji P."/>
            <person name="Sakyi L.B."/>
            <person name="Cui X."/>
            <person name="Yuan T."/>
            <person name="Jiang B."/>
            <person name="Yang W."/>
            <person name="Lam T.T.-Y."/>
            <person name="Chang Q."/>
            <person name="Ding S."/>
            <person name="Wang X."/>
            <person name="Zhu J."/>
            <person name="Ruan X."/>
            <person name="Zhao L."/>
            <person name="Wei J."/>
            <person name="Que T."/>
            <person name="Du C."/>
            <person name="Cheng J."/>
            <person name="Dai P."/>
            <person name="Han X."/>
            <person name="Huang E."/>
            <person name="Gao Y."/>
            <person name="Liu J."/>
            <person name="Shao H."/>
            <person name="Ye R."/>
            <person name="Li L."/>
            <person name="Wei W."/>
            <person name="Wang X."/>
            <person name="Wang C."/>
            <person name="Yang T."/>
            <person name="Huo Q."/>
            <person name="Li W."/>
            <person name="Guo W."/>
            <person name="Chen H."/>
            <person name="Zhou L."/>
            <person name="Ni X."/>
            <person name="Tian J."/>
            <person name="Zhou Y."/>
            <person name="Sheng Y."/>
            <person name="Liu T."/>
            <person name="Pan Y."/>
            <person name="Xia L."/>
            <person name="Li J."/>
            <person name="Zhao F."/>
            <person name="Cao W."/>
        </authorList>
    </citation>
    <scope>NUCLEOTIDE SEQUENCE</scope>
    <source>
        <strain evidence="1">Dsil-2018</strain>
    </source>
</reference>
<keyword evidence="2" id="KW-1185">Reference proteome</keyword>